<gene>
    <name evidence="2" type="ORF">GCM10022278_20630</name>
</gene>
<proteinExistence type="predicted"/>
<evidence type="ECO:0000313" key="2">
    <source>
        <dbReference type="EMBL" id="GAA3962561.1"/>
    </source>
</evidence>
<comment type="caution">
    <text evidence="2">The sequence shown here is derived from an EMBL/GenBank/DDBJ whole genome shotgun (WGS) entry which is preliminary data.</text>
</comment>
<accession>A0ABP7PBN9</accession>
<keyword evidence="3" id="KW-1185">Reference proteome</keyword>
<reference evidence="3" key="1">
    <citation type="journal article" date="2019" name="Int. J. Syst. Evol. Microbiol.">
        <title>The Global Catalogue of Microorganisms (GCM) 10K type strain sequencing project: providing services to taxonomists for standard genome sequencing and annotation.</title>
        <authorList>
            <consortium name="The Broad Institute Genomics Platform"/>
            <consortium name="The Broad Institute Genome Sequencing Center for Infectious Disease"/>
            <person name="Wu L."/>
            <person name="Ma J."/>
        </authorList>
    </citation>
    <scope>NUCLEOTIDE SEQUENCE [LARGE SCALE GENOMIC DNA]</scope>
    <source>
        <strain evidence="3">JCM 17555</strain>
    </source>
</reference>
<dbReference type="RefSeq" id="WP_344805971.1">
    <property type="nucleotide sequence ID" value="NZ_BAABBO010000009.1"/>
</dbReference>
<dbReference type="Proteomes" id="UP001501337">
    <property type="component" value="Unassembled WGS sequence"/>
</dbReference>
<protein>
    <recommendedName>
        <fullName evidence="1">DUF4266 domain-containing protein</fullName>
    </recommendedName>
</protein>
<name>A0ABP7PBN9_9GAMM</name>
<evidence type="ECO:0000313" key="3">
    <source>
        <dbReference type="Proteomes" id="UP001501337"/>
    </source>
</evidence>
<organism evidence="2 3">
    <name type="scientific">Allohahella marinimesophila</name>
    <dbReference type="NCBI Taxonomy" id="1054972"/>
    <lineage>
        <taxon>Bacteria</taxon>
        <taxon>Pseudomonadati</taxon>
        <taxon>Pseudomonadota</taxon>
        <taxon>Gammaproteobacteria</taxon>
        <taxon>Oceanospirillales</taxon>
        <taxon>Hahellaceae</taxon>
        <taxon>Allohahella</taxon>
    </lineage>
</organism>
<dbReference type="InterPro" id="IPR025362">
    <property type="entry name" value="DUF4266"/>
</dbReference>
<sequence length="80" mass="8274">MKIKLMTAVRAPVAALLVISLVVGLQACAQVKPWERGDLARSEMAWDPDPLASTLDAHIYFAKEASSGGSAAEGGGCGCN</sequence>
<feature type="domain" description="DUF4266" evidence="1">
    <location>
        <begin position="31"/>
        <end position="80"/>
    </location>
</feature>
<dbReference type="PROSITE" id="PS51257">
    <property type="entry name" value="PROKAR_LIPOPROTEIN"/>
    <property type="match status" value="1"/>
</dbReference>
<dbReference type="Pfam" id="PF14086">
    <property type="entry name" value="DUF4266"/>
    <property type="match status" value="1"/>
</dbReference>
<evidence type="ECO:0000259" key="1">
    <source>
        <dbReference type="Pfam" id="PF14086"/>
    </source>
</evidence>
<dbReference type="EMBL" id="BAABBO010000009">
    <property type="protein sequence ID" value="GAA3962561.1"/>
    <property type="molecule type" value="Genomic_DNA"/>
</dbReference>